<feature type="non-terminal residue" evidence="2">
    <location>
        <position position="81"/>
    </location>
</feature>
<feature type="non-terminal residue" evidence="2">
    <location>
        <position position="1"/>
    </location>
</feature>
<keyword evidence="3" id="KW-1185">Reference proteome</keyword>
<protein>
    <recommendedName>
        <fullName evidence="4">CC domain-containing protein</fullName>
    </recommendedName>
</protein>
<feature type="signal peptide" evidence="1">
    <location>
        <begin position="1"/>
        <end position="18"/>
    </location>
</feature>
<evidence type="ECO:0000313" key="3">
    <source>
        <dbReference type="Proteomes" id="UP001432027"/>
    </source>
</evidence>
<dbReference type="EMBL" id="BTSX01000006">
    <property type="protein sequence ID" value="GMT02734.1"/>
    <property type="molecule type" value="Genomic_DNA"/>
</dbReference>
<feature type="chain" id="PRO_5043764342" description="CC domain-containing protein" evidence="1">
    <location>
        <begin position="19"/>
        <end position="81"/>
    </location>
</feature>
<dbReference type="AlphaFoldDB" id="A0AAV5U7B4"/>
<dbReference type="Proteomes" id="UP001432027">
    <property type="component" value="Unassembled WGS sequence"/>
</dbReference>
<keyword evidence="1" id="KW-0732">Signal</keyword>
<reference evidence="2" key="1">
    <citation type="submission" date="2023-10" db="EMBL/GenBank/DDBJ databases">
        <title>Genome assembly of Pristionchus species.</title>
        <authorList>
            <person name="Yoshida K."/>
            <person name="Sommer R.J."/>
        </authorList>
    </citation>
    <scope>NUCLEOTIDE SEQUENCE</scope>
    <source>
        <strain evidence="2">RS0144</strain>
    </source>
</reference>
<name>A0AAV5U7B4_9BILA</name>
<evidence type="ECO:0000256" key="1">
    <source>
        <dbReference type="SAM" id="SignalP"/>
    </source>
</evidence>
<gene>
    <name evidence="2" type="ORF">PENTCL1PPCAC_24908</name>
</gene>
<comment type="caution">
    <text evidence="2">The sequence shown here is derived from an EMBL/GenBank/DDBJ whole genome shotgun (WGS) entry which is preliminary data.</text>
</comment>
<accession>A0AAV5U7B4</accession>
<evidence type="ECO:0000313" key="2">
    <source>
        <dbReference type="EMBL" id="GMT02734.1"/>
    </source>
</evidence>
<organism evidence="2 3">
    <name type="scientific">Pristionchus entomophagus</name>
    <dbReference type="NCBI Taxonomy" id="358040"/>
    <lineage>
        <taxon>Eukaryota</taxon>
        <taxon>Metazoa</taxon>
        <taxon>Ecdysozoa</taxon>
        <taxon>Nematoda</taxon>
        <taxon>Chromadorea</taxon>
        <taxon>Rhabditida</taxon>
        <taxon>Rhabditina</taxon>
        <taxon>Diplogasteromorpha</taxon>
        <taxon>Diplogasteroidea</taxon>
        <taxon>Neodiplogasteridae</taxon>
        <taxon>Pristionchus</taxon>
    </lineage>
</organism>
<proteinExistence type="predicted"/>
<evidence type="ECO:0008006" key="4">
    <source>
        <dbReference type="Google" id="ProtNLM"/>
    </source>
</evidence>
<sequence length="81" mass="8394">KMFTTLFVACLLVSSLAGESESTGSIGACISGACPPGFQCVSNECVAVTRRKRSLCPKEQIIGECIAGICPTGFRCDGVNC</sequence>